<keyword evidence="7" id="KW-1185">Reference proteome</keyword>
<evidence type="ECO:0000256" key="2">
    <source>
        <dbReference type="ARBA" id="ARBA00022801"/>
    </source>
</evidence>
<name>A0A8T1S1W9_CHESE</name>
<dbReference type="OrthoDB" id="9448935at2759"/>
<reference evidence="6 7" key="1">
    <citation type="journal article" date="2020" name="G3 (Bethesda)">
        <title>Draft Genome of the Common Snapping Turtle, Chelydra serpentina, a Model for Phenotypic Plasticity in Reptiles.</title>
        <authorList>
            <person name="Das D."/>
            <person name="Singh S.K."/>
            <person name="Bierstedt J."/>
            <person name="Erickson A."/>
            <person name="Galli G.L.J."/>
            <person name="Crossley D.A. 2nd"/>
            <person name="Rhen T."/>
        </authorList>
    </citation>
    <scope>NUCLEOTIDE SEQUENCE [LARGE SCALE GENOMIC DNA]</scope>
    <source>
        <strain evidence="6">KW</strain>
    </source>
</reference>
<evidence type="ECO:0000313" key="6">
    <source>
        <dbReference type="EMBL" id="KAG6922966.1"/>
    </source>
</evidence>
<dbReference type="InterPro" id="IPR043504">
    <property type="entry name" value="Peptidase_S1_PA_chymotrypsin"/>
</dbReference>
<evidence type="ECO:0000256" key="1">
    <source>
        <dbReference type="ARBA" id="ARBA00022670"/>
    </source>
</evidence>
<keyword evidence="3" id="KW-0720">Serine protease</keyword>
<keyword evidence="1" id="KW-0645">Protease</keyword>
<evidence type="ECO:0000313" key="7">
    <source>
        <dbReference type="Proteomes" id="UP000765507"/>
    </source>
</evidence>
<gene>
    <name evidence="6" type="primary">KLKB1</name>
    <name evidence="6" type="ORF">G0U57_000366</name>
</gene>
<evidence type="ECO:0000256" key="3">
    <source>
        <dbReference type="ARBA" id="ARBA00022825"/>
    </source>
</evidence>
<dbReference type="CDD" id="cd00190">
    <property type="entry name" value="Tryp_SPc"/>
    <property type="match status" value="1"/>
</dbReference>
<accession>A0A8T1S1W9</accession>
<dbReference type="EMBL" id="JAHGAV010001050">
    <property type="protein sequence ID" value="KAG6922966.1"/>
    <property type="molecule type" value="Genomic_DNA"/>
</dbReference>
<dbReference type="PANTHER" id="PTHR24252">
    <property type="entry name" value="ACROSIN-RELATED"/>
    <property type="match status" value="1"/>
</dbReference>
<proteinExistence type="predicted"/>
<keyword evidence="2" id="KW-0378">Hydrolase</keyword>
<organism evidence="6 7">
    <name type="scientific">Chelydra serpentina</name>
    <name type="common">Snapping turtle</name>
    <name type="synonym">Testudo serpentina</name>
    <dbReference type="NCBI Taxonomy" id="8475"/>
    <lineage>
        <taxon>Eukaryota</taxon>
        <taxon>Metazoa</taxon>
        <taxon>Chordata</taxon>
        <taxon>Craniata</taxon>
        <taxon>Vertebrata</taxon>
        <taxon>Euteleostomi</taxon>
        <taxon>Archelosauria</taxon>
        <taxon>Testudinata</taxon>
        <taxon>Testudines</taxon>
        <taxon>Cryptodira</taxon>
        <taxon>Durocryptodira</taxon>
        <taxon>Americhelydia</taxon>
        <taxon>Chelydroidea</taxon>
        <taxon>Chelydridae</taxon>
        <taxon>Chelydra</taxon>
    </lineage>
</organism>
<sequence length="180" mass="20505">VYTGILKLSEINEDTPVFKVQEIIIHPQYVIAETGYDIALMKLDKPMNFTDLQQPICLPSKEETNTMYTHCWVIGWGYTKEQDQVQDILQKATIPLVSNEECQTRYQQDRIDNKMICAGYRKGGQDACKGDSGGPLSCKHEEIWYVVGITSWGEGCARPEQPGVYTKVAEYADWILEKTM</sequence>
<dbReference type="Pfam" id="PF00089">
    <property type="entry name" value="Trypsin"/>
    <property type="match status" value="1"/>
</dbReference>
<dbReference type="Proteomes" id="UP000765507">
    <property type="component" value="Unassembled WGS sequence"/>
</dbReference>
<dbReference type="GO" id="GO:0004252">
    <property type="term" value="F:serine-type endopeptidase activity"/>
    <property type="evidence" value="ECO:0007669"/>
    <property type="project" value="InterPro"/>
</dbReference>
<dbReference type="PRINTS" id="PR00722">
    <property type="entry name" value="CHYMOTRYPSIN"/>
</dbReference>
<dbReference type="InterPro" id="IPR033116">
    <property type="entry name" value="TRYPSIN_SER"/>
</dbReference>
<dbReference type="SUPFAM" id="SSF50494">
    <property type="entry name" value="Trypsin-like serine proteases"/>
    <property type="match status" value="1"/>
</dbReference>
<protein>
    <submittedName>
        <fullName evidence="6">Kallikrein B1</fullName>
    </submittedName>
</protein>
<dbReference type="SMART" id="SM00020">
    <property type="entry name" value="Tryp_SPc"/>
    <property type="match status" value="1"/>
</dbReference>
<dbReference type="PROSITE" id="PS50240">
    <property type="entry name" value="TRYPSIN_DOM"/>
    <property type="match status" value="1"/>
</dbReference>
<evidence type="ECO:0000256" key="4">
    <source>
        <dbReference type="ARBA" id="ARBA00023157"/>
    </source>
</evidence>
<dbReference type="InterPro" id="IPR001254">
    <property type="entry name" value="Trypsin_dom"/>
</dbReference>
<dbReference type="PANTHER" id="PTHR24252:SF7">
    <property type="entry name" value="HYALIN"/>
    <property type="match status" value="1"/>
</dbReference>
<dbReference type="Gene3D" id="2.40.10.10">
    <property type="entry name" value="Trypsin-like serine proteases"/>
    <property type="match status" value="1"/>
</dbReference>
<feature type="domain" description="Peptidase S1" evidence="5">
    <location>
        <begin position="1"/>
        <end position="180"/>
    </location>
</feature>
<dbReference type="InterPro" id="IPR001314">
    <property type="entry name" value="Peptidase_S1A"/>
</dbReference>
<feature type="non-terminal residue" evidence="6">
    <location>
        <position position="1"/>
    </location>
</feature>
<dbReference type="GO" id="GO:0006508">
    <property type="term" value="P:proteolysis"/>
    <property type="evidence" value="ECO:0007669"/>
    <property type="project" value="UniProtKB-KW"/>
</dbReference>
<keyword evidence="4" id="KW-1015">Disulfide bond</keyword>
<dbReference type="FunFam" id="2.40.10.10:FF:000003">
    <property type="entry name" value="Transmembrane serine protease 3"/>
    <property type="match status" value="1"/>
</dbReference>
<evidence type="ECO:0000259" key="5">
    <source>
        <dbReference type="PROSITE" id="PS50240"/>
    </source>
</evidence>
<dbReference type="PROSITE" id="PS00135">
    <property type="entry name" value="TRYPSIN_SER"/>
    <property type="match status" value="1"/>
</dbReference>
<dbReference type="AlphaFoldDB" id="A0A8T1S1W9"/>
<dbReference type="InterPro" id="IPR009003">
    <property type="entry name" value="Peptidase_S1_PA"/>
</dbReference>
<comment type="caution">
    <text evidence="6">The sequence shown here is derived from an EMBL/GenBank/DDBJ whole genome shotgun (WGS) entry which is preliminary data.</text>
</comment>